<dbReference type="InterPro" id="IPR041854">
    <property type="entry name" value="BFD-like_2Fe2S-bd_dom_sf"/>
</dbReference>
<dbReference type="CDD" id="cd02754">
    <property type="entry name" value="MopB_Nitrate-R-NapA-like"/>
    <property type="match status" value="1"/>
</dbReference>
<dbReference type="Pfam" id="PF00384">
    <property type="entry name" value="Molybdopterin"/>
    <property type="match status" value="1"/>
</dbReference>
<evidence type="ECO:0000256" key="5">
    <source>
        <dbReference type="ARBA" id="ARBA00022505"/>
    </source>
</evidence>
<keyword evidence="4" id="KW-0004">4Fe-4S</keyword>
<dbReference type="GO" id="GO:0045333">
    <property type="term" value="P:cellular respiration"/>
    <property type="evidence" value="ECO:0007669"/>
    <property type="project" value="UniProtKB-ARBA"/>
</dbReference>
<dbReference type="Gene3D" id="2.40.40.20">
    <property type="match status" value="1"/>
</dbReference>
<dbReference type="InterPro" id="IPR006656">
    <property type="entry name" value="Mopterin_OxRdtase"/>
</dbReference>
<evidence type="ECO:0000259" key="11">
    <source>
        <dbReference type="PROSITE" id="PS51669"/>
    </source>
</evidence>
<organism evidence="12 13">
    <name type="scientific">Litoribrevibacter albus</name>
    <dbReference type="NCBI Taxonomy" id="1473156"/>
    <lineage>
        <taxon>Bacteria</taxon>
        <taxon>Pseudomonadati</taxon>
        <taxon>Pseudomonadota</taxon>
        <taxon>Gammaproteobacteria</taxon>
        <taxon>Oceanospirillales</taxon>
        <taxon>Oceanospirillaceae</taxon>
        <taxon>Litoribrevibacter</taxon>
    </lineage>
</organism>
<comment type="cofactor">
    <cofactor evidence="2">
        <name>[4Fe-4S] cluster</name>
        <dbReference type="ChEBI" id="CHEBI:49883"/>
    </cofactor>
</comment>
<dbReference type="GO" id="GO:0016491">
    <property type="term" value="F:oxidoreductase activity"/>
    <property type="evidence" value="ECO:0007669"/>
    <property type="project" value="UniProtKB-KW"/>
</dbReference>
<evidence type="ECO:0000256" key="2">
    <source>
        <dbReference type="ARBA" id="ARBA00001966"/>
    </source>
</evidence>
<evidence type="ECO:0000313" key="12">
    <source>
        <dbReference type="EMBL" id="GLQ33428.1"/>
    </source>
</evidence>
<sequence>MTVETIEIPVKEVTDLQTIKTTCAYCGVGCGIQATVSPSQRTVEVKGDPEHPSNFGRLCSKGSALAETLDLSSRLLEPQIYGRPASWDDAISMVASKFQQVIDEHGPDAVAFYGSGQLLTEDYYVANKLMKGFIGSGNMDTNSRLCMSSSVSGHKRAFGSDTVPNCYEDYEHTDLIVLVGSNTAWCHPVSFQRIRQAKENNPNLKVVVIDPRKTDSCDIADLHVPVKVGSDVALFNGLLAYLYQENALDQDYIDQHTEGFDQAIQAAQLDAFNVATVAEKCRLAPHVVETFYRWFKETNKTLTLYSQGVNQSSSGSDKVNAIINCHLATGRIGKEGAGPFSLTGQPNAMGGREVGGLATQLAAHMEFSEQDRDIVQRFWQSDNVTDKPGLPAVDLFDAVADGKIKAIWIMATNPVVSLPNADKVKQALQQCEFVVVSDCVAHTDTLDLAHVKLPAAGWSEKDGTVTNSERRISRQRALLPLAGNAKPDWWIITQVARKMGFENAFPYETPVDVFREHARFSGFENSPEQRLRSFNISGLAEITDEQYQSFPPTQWPIVSSDALQDINNFENTKRLFAEGGFFTPTRKAKFVAVEHRAPKNAPDANWPLILNTGRLRDQWHTMTRTGLSARLNQHKPEPFVEITSADAQANGLEQGQLALIESQWGKMLARVTVTDRIAQGEIFVPMHWTDQFSSHSRMGGVVNPVVDPVSFQPESKHTPVRISAFSAAWHGFILSRHPLVLDGIDYVVLAKGNGYFRYELAGKRDVKNWQGHLAYQLKPYSGELDWQTFQDQTKKVFRTACFHEGELQAVLITGPDSHLPEREWIGSLFDPARETELEADERMALLTGKPPLGTPDVGKIVCACFNVGAKTIENAIKDGKLTTPQEVGKCCKAGTNCGSCVPEIKGILAAVGK</sequence>
<dbReference type="GO" id="GO:0051539">
    <property type="term" value="F:4 iron, 4 sulfur cluster binding"/>
    <property type="evidence" value="ECO:0007669"/>
    <property type="project" value="UniProtKB-KW"/>
</dbReference>
<dbReference type="GO" id="GO:0042128">
    <property type="term" value="P:nitrate assimilation"/>
    <property type="evidence" value="ECO:0007669"/>
    <property type="project" value="UniProtKB-KW"/>
</dbReference>
<dbReference type="Pfam" id="PF04879">
    <property type="entry name" value="Molybdop_Fe4S4"/>
    <property type="match status" value="1"/>
</dbReference>
<dbReference type="Pfam" id="PF01568">
    <property type="entry name" value="Molydop_binding"/>
    <property type="match status" value="1"/>
</dbReference>
<gene>
    <name evidence="12" type="ORF">GCM10007876_39080</name>
</gene>
<dbReference type="EMBL" id="BSNM01000026">
    <property type="protein sequence ID" value="GLQ33428.1"/>
    <property type="molecule type" value="Genomic_DNA"/>
</dbReference>
<dbReference type="SMART" id="SM00926">
    <property type="entry name" value="Molybdop_Fe4S4"/>
    <property type="match status" value="1"/>
</dbReference>
<evidence type="ECO:0000256" key="4">
    <source>
        <dbReference type="ARBA" id="ARBA00022485"/>
    </source>
</evidence>
<comment type="caution">
    <text evidence="12">The sequence shown here is derived from an EMBL/GenBank/DDBJ whole genome shotgun (WGS) entry which is preliminary data.</text>
</comment>
<dbReference type="Gene3D" id="3.40.228.10">
    <property type="entry name" value="Dimethylsulfoxide Reductase, domain 2"/>
    <property type="match status" value="1"/>
</dbReference>
<dbReference type="RefSeq" id="WP_284383850.1">
    <property type="nucleotide sequence ID" value="NZ_BSNM01000026.1"/>
</dbReference>
<keyword evidence="5" id="KW-0500">Molybdenum</keyword>
<evidence type="ECO:0000256" key="7">
    <source>
        <dbReference type="ARBA" id="ARBA00023002"/>
    </source>
</evidence>
<dbReference type="InterPro" id="IPR006963">
    <property type="entry name" value="Mopterin_OxRdtase_4Fe-4S_dom"/>
</dbReference>
<evidence type="ECO:0000256" key="6">
    <source>
        <dbReference type="ARBA" id="ARBA00022723"/>
    </source>
</evidence>
<dbReference type="PANTHER" id="PTHR43105">
    <property type="entry name" value="RESPIRATORY NITRATE REDUCTASE"/>
    <property type="match status" value="1"/>
</dbReference>
<dbReference type="InterPro" id="IPR009010">
    <property type="entry name" value="Asp_de-COase-like_dom_sf"/>
</dbReference>
<comment type="cofactor">
    <cofactor evidence="1">
        <name>Mo-bis(molybdopterin guanine dinucleotide)</name>
        <dbReference type="ChEBI" id="CHEBI:60539"/>
    </cofactor>
</comment>
<proteinExistence type="inferred from homology"/>
<dbReference type="PROSITE" id="PS51669">
    <property type="entry name" value="4FE4S_MOW_BIS_MGD"/>
    <property type="match status" value="1"/>
</dbReference>
<dbReference type="Gene3D" id="2.20.25.90">
    <property type="entry name" value="ADC-like domains"/>
    <property type="match status" value="1"/>
</dbReference>
<dbReference type="SUPFAM" id="SSF50692">
    <property type="entry name" value="ADC-like"/>
    <property type="match status" value="1"/>
</dbReference>
<accession>A0AA37SE84</accession>
<dbReference type="Proteomes" id="UP001161389">
    <property type="component" value="Unassembled WGS sequence"/>
</dbReference>
<keyword evidence="9" id="KW-0411">Iron-sulfur</keyword>
<dbReference type="InterPro" id="IPR041957">
    <property type="entry name" value="CT_Nitrate-R-NapA-like"/>
</dbReference>
<dbReference type="Pfam" id="PF04324">
    <property type="entry name" value="Fer2_BFD"/>
    <property type="match status" value="1"/>
</dbReference>
<dbReference type="CDD" id="cd02791">
    <property type="entry name" value="MopB_CT_Nitrate-R-NapA-like"/>
    <property type="match status" value="1"/>
</dbReference>
<dbReference type="GO" id="GO:0043546">
    <property type="term" value="F:molybdopterin cofactor binding"/>
    <property type="evidence" value="ECO:0007669"/>
    <property type="project" value="InterPro"/>
</dbReference>
<keyword evidence="7" id="KW-0560">Oxidoreductase</keyword>
<dbReference type="GO" id="GO:1990204">
    <property type="term" value="C:oxidoreductase complex"/>
    <property type="evidence" value="ECO:0007669"/>
    <property type="project" value="UniProtKB-ARBA"/>
</dbReference>
<dbReference type="GO" id="GO:0016020">
    <property type="term" value="C:membrane"/>
    <property type="evidence" value="ECO:0007669"/>
    <property type="project" value="TreeGrafter"/>
</dbReference>
<evidence type="ECO:0000256" key="10">
    <source>
        <dbReference type="ARBA" id="ARBA00023063"/>
    </source>
</evidence>
<dbReference type="InterPro" id="IPR006657">
    <property type="entry name" value="MoPterin_dinucl-bd_dom"/>
</dbReference>
<name>A0AA37SE84_9GAMM</name>
<dbReference type="PANTHER" id="PTHR43105:SF9">
    <property type="entry name" value="NADPH-FE(3+) OXIDOREDUCTASE SUBUNIT ALPHA"/>
    <property type="match status" value="1"/>
</dbReference>
<evidence type="ECO:0000313" key="13">
    <source>
        <dbReference type="Proteomes" id="UP001161389"/>
    </source>
</evidence>
<dbReference type="AlphaFoldDB" id="A0AA37SE84"/>
<evidence type="ECO:0000256" key="1">
    <source>
        <dbReference type="ARBA" id="ARBA00001942"/>
    </source>
</evidence>
<dbReference type="Gene3D" id="3.40.50.740">
    <property type="match status" value="1"/>
</dbReference>
<keyword evidence="13" id="KW-1185">Reference proteome</keyword>
<dbReference type="InterPro" id="IPR050123">
    <property type="entry name" value="Prok_molybdopt-oxidoreductase"/>
</dbReference>
<evidence type="ECO:0000256" key="8">
    <source>
        <dbReference type="ARBA" id="ARBA00023004"/>
    </source>
</evidence>
<reference evidence="12" key="2">
    <citation type="submission" date="2023-01" db="EMBL/GenBank/DDBJ databases">
        <title>Draft genome sequence of Litoribrevibacter albus strain NBRC 110071.</title>
        <authorList>
            <person name="Sun Q."/>
            <person name="Mori K."/>
        </authorList>
    </citation>
    <scope>NUCLEOTIDE SEQUENCE</scope>
    <source>
        <strain evidence="12">NBRC 110071</strain>
    </source>
</reference>
<evidence type="ECO:0000256" key="9">
    <source>
        <dbReference type="ARBA" id="ARBA00023014"/>
    </source>
</evidence>
<evidence type="ECO:0000256" key="3">
    <source>
        <dbReference type="ARBA" id="ARBA00008747"/>
    </source>
</evidence>
<keyword evidence="8" id="KW-0408">Iron</keyword>
<comment type="similarity">
    <text evidence="3">Belongs to the prokaryotic molybdopterin-containing oxidoreductase family. NasA/NapA/NarB subfamily.</text>
</comment>
<reference evidence="12" key="1">
    <citation type="journal article" date="2014" name="Int. J. Syst. Evol. Microbiol.">
        <title>Complete genome sequence of Corynebacterium casei LMG S-19264T (=DSM 44701T), isolated from a smear-ripened cheese.</title>
        <authorList>
            <consortium name="US DOE Joint Genome Institute (JGI-PGF)"/>
            <person name="Walter F."/>
            <person name="Albersmeier A."/>
            <person name="Kalinowski J."/>
            <person name="Ruckert C."/>
        </authorList>
    </citation>
    <scope>NUCLEOTIDE SEQUENCE</scope>
    <source>
        <strain evidence="12">NBRC 110071</strain>
    </source>
</reference>
<keyword evidence="6" id="KW-0479">Metal-binding</keyword>
<dbReference type="Gene3D" id="1.10.10.1100">
    <property type="entry name" value="BFD-like [2Fe-2S]-binding domain"/>
    <property type="match status" value="1"/>
</dbReference>
<dbReference type="GO" id="GO:0046872">
    <property type="term" value="F:metal ion binding"/>
    <property type="evidence" value="ECO:0007669"/>
    <property type="project" value="UniProtKB-KW"/>
</dbReference>
<keyword evidence="10" id="KW-0534">Nitrate assimilation</keyword>
<dbReference type="SUPFAM" id="SSF53706">
    <property type="entry name" value="Formate dehydrogenase/DMSO reductase, domains 1-3"/>
    <property type="match status" value="1"/>
</dbReference>
<protein>
    <submittedName>
        <fullName evidence="12">Nitrate reductase</fullName>
    </submittedName>
</protein>
<feature type="domain" description="4Fe-4S Mo/W bis-MGD-type" evidence="11">
    <location>
        <begin position="16"/>
        <end position="73"/>
    </location>
</feature>
<dbReference type="InterPro" id="IPR007419">
    <property type="entry name" value="BFD-like_2Fe2S-bd_dom"/>
</dbReference>